<protein>
    <submittedName>
        <fullName evidence="2">Uncharacterized protein</fullName>
    </submittedName>
</protein>
<sequence>MPLIALKGQPPVTINTRNLPPTSSEGASPTNSKSVRFSRFEKVYFTHSPEEYDRSPVRSSTGSSPERVFIFPPLPTLVMNTS</sequence>
<accession>A0A1Y1Y966</accession>
<dbReference type="Proteomes" id="UP000193498">
    <property type="component" value="Unassembled WGS sequence"/>
</dbReference>
<comment type="caution">
    <text evidence="2">The sequence shown here is derived from an EMBL/GenBank/DDBJ whole genome shotgun (WGS) entry which is preliminary data.</text>
</comment>
<keyword evidence="3" id="KW-1185">Reference proteome</keyword>
<evidence type="ECO:0000313" key="2">
    <source>
        <dbReference type="EMBL" id="ORX94562.1"/>
    </source>
</evidence>
<dbReference type="AlphaFoldDB" id="A0A1Y1Y966"/>
<dbReference type="OrthoDB" id="2443308at2759"/>
<dbReference type="EMBL" id="MCFE01000201">
    <property type="protein sequence ID" value="ORX94562.1"/>
    <property type="molecule type" value="Genomic_DNA"/>
</dbReference>
<feature type="region of interest" description="Disordered" evidence="1">
    <location>
        <begin position="1"/>
        <end position="33"/>
    </location>
</feature>
<name>A0A1Y1Y966_9FUNG</name>
<organism evidence="2 3">
    <name type="scientific">Basidiobolus meristosporus CBS 931.73</name>
    <dbReference type="NCBI Taxonomy" id="1314790"/>
    <lineage>
        <taxon>Eukaryota</taxon>
        <taxon>Fungi</taxon>
        <taxon>Fungi incertae sedis</taxon>
        <taxon>Zoopagomycota</taxon>
        <taxon>Entomophthoromycotina</taxon>
        <taxon>Basidiobolomycetes</taxon>
        <taxon>Basidiobolales</taxon>
        <taxon>Basidiobolaceae</taxon>
        <taxon>Basidiobolus</taxon>
    </lineage>
</organism>
<proteinExistence type="predicted"/>
<evidence type="ECO:0000256" key="1">
    <source>
        <dbReference type="SAM" id="MobiDB-lite"/>
    </source>
</evidence>
<dbReference type="InParanoid" id="A0A1Y1Y966"/>
<feature type="compositionally biased region" description="Polar residues" evidence="1">
    <location>
        <begin position="12"/>
        <end position="33"/>
    </location>
</feature>
<gene>
    <name evidence="2" type="ORF">K493DRAFT_315424</name>
</gene>
<evidence type="ECO:0000313" key="3">
    <source>
        <dbReference type="Proteomes" id="UP000193498"/>
    </source>
</evidence>
<reference evidence="2 3" key="1">
    <citation type="submission" date="2016-07" db="EMBL/GenBank/DDBJ databases">
        <title>Pervasive Adenine N6-methylation of Active Genes in Fungi.</title>
        <authorList>
            <consortium name="DOE Joint Genome Institute"/>
            <person name="Mondo S.J."/>
            <person name="Dannebaum R.O."/>
            <person name="Kuo R.C."/>
            <person name="Labutti K."/>
            <person name="Haridas S."/>
            <person name="Kuo A."/>
            <person name="Salamov A."/>
            <person name="Ahrendt S.R."/>
            <person name="Lipzen A."/>
            <person name="Sullivan W."/>
            <person name="Andreopoulos W.B."/>
            <person name="Clum A."/>
            <person name="Lindquist E."/>
            <person name="Daum C."/>
            <person name="Ramamoorthy G.K."/>
            <person name="Gryganskyi A."/>
            <person name="Culley D."/>
            <person name="Magnuson J.K."/>
            <person name="James T.Y."/>
            <person name="O'Malley M.A."/>
            <person name="Stajich J.E."/>
            <person name="Spatafora J.W."/>
            <person name="Visel A."/>
            <person name="Grigoriev I.V."/>
        </authorList>
    </citation>
    <scope>NUCLEOTIDE SEQUENCE [LARGE SCALE GENOMIC DNA]</scope>
    <source>
        <strain evidence="2 3">CBS 931.73</strain>
    </source>
</reference>